<evidence type="ECO:0000256" key="7">
    <source>
        <dbReference type="ARBA" id="ARBA00029736"/>
    </source>
</evidence>
<evidence type="ECO:0000313" key="12">
    <source>
        <dbReference type="Proteomes" id="UP000732619"/>
    </source>
</evidence>
<dbReference type="GO" id="GO:0052906">
    <property type="term" value="F:tRNA (guanine(37)-N1)-methyltransferase activity"/>
    <property type="evidence" value="ECO:0007669"/>
    <property type="project" value="UniProtKB-EC"/>
</dbReference>
<evidence type="ECO:0000256" key="3">
    <source>
        <dbReference type="ARBA" id="ARBA00022603"/>
    </source>
</evidence>
<dbReference type="PANTHER" id="PTHR23245:SF36">
    <property type="entry name" value="TRNA (GUANINE(37)-N1)-METHYLTRANSFERASE"/>
    <property type="match status" value="1"/>
</dbReference>
<dbReference type="SUPFAM" id="SSF53335">
    <property type="entry name" value="S-adenosyl-L-methionine-dependent methyltransferases"/>
    <property type="match status" value="1"/>
</dbReference>
<keyword evidence="2" id="KW-0963">Cytoplasm</keyword>
<keyword evidence="6" id="KW-0819">tRNA processing</keyword>
<keyword evidence="4" id="KW-0808">Transferase</keyword>
<name>A0A8T3VKE5_METOL</name>
<dbReference type="Gene3D" id="3.40.50.150">
    <property type="entry name" value="Vaccinia Virus protein VP39"/>
    <property type="match status" value="1"/>
</dbReference>
<dbReference type="EC" id="2.1.1.228" evidence="1"/>
<evidence type="ECO:0000256" key="1">
    <source>
        <dbReference type="ARBA" id="ARBA00012807"/>
    </source>
</evidence>
<evidence type="ECO:0000313" key="11">
    <source>
        <dbReference type="EMBL" id="MBE6511682.1"/>
    </source>
</evidence>
<evidence type="ECO:0000256" key="5">
    <source>
        <dbReference type="ARBA" id="ARBA00022691"/>
    </source>
</evidence>
<evidence type="ECO:0000256" key="8">
    <source>
        <dbReference type="ARBA" id="ARBA00033392"/>
    </source>
</evidence>
<keyword evidence="5" id="KW-0949">S-adenosyl-L-methionine</keyword>
<protein>
    <recommendedName>
        <fullName evidence="1">tRNA (guanine(37)-N(1))-methyltransferase</fullName>
        <ecNumber evidence="1">2.1.1.228</ecNumber>
    </recommendedName>
    <alternativeName>
        <fullName evidence="7">M1G-methyltransferase</fullName>
    </alternativeName>
    <alternativeName>
        <fullName evidence="8">tRNA [GM37] methyltransferase</fullName>
    </alternativeName>
</protein>
<dbReference type="PANTHER" id="PTHR23245">
    <property type="entry name" value="TRNA METHYLTRANSFERASE"/>
    <property type="match status" value="1"/>
</dbReference>
<reference evidence="11" key="1">
    <citation type="submission" date="2019-04" db="EMBL/GenBank/DDBJ databases">
        <title>Evolution of Biomass-Degrading Anaerobic Consortia Revealed by Metagenomics.</title>
        <authorList>
            <person name="Peng X."/>
        </authorList>
    </citation>
    <scope>NUCLEOTIDE SEQUENCE</scope>
    <source>
        <strain evidence="11">SIG14</strain>
    </source>
</reference>
<dbReference type="GO" id="GO:0005737">
    <property type="term" value="C:cytoplasm"/>
    <property type="evidence" value="ECO:0007669"/>
    <property type="project" value="TreeGrafter"/>
</dbReference>
<dbReference type="InterPro" id="IPR056743">
    <property type="entry name" value="TRM5-TYW2-like_MTfase"/>
</dbReference>
<dbReference type="Pfam" id="PF18093">
    <property type="entry name" value="Trm5_N"/>
    <property type="match status" value="1"/>
</dbReference>
<dbReference type="PROSITE" id="PS51684">
    <property type="entry name" value="SAM_MT_TRM5_TYW2"/>
    <property type="match status" value="1"/>
</dbReference>
<dbReference type="Gene3D" id="3.30.70.2580">
    <property type="match status" value="1"/>
</dbReference>
<dbReference type="Pfam" id="PF02475">
    <property type="entry name" value="TRM5-TYW2_MTfase"/>
    <property type="match status" value="1"/>
</dbReference>
<dbReference type="InterPro" id="IPR056744">
    <property type="entry name" value="TRM5/TYW2-like_N"/>
</dbReference>
<dbReference type="InterPro" id="IPR040601">
    <property type="entry name" value="Trm5a/b_N"/>
</dbReference>
<dbReference type="Gene3D" id="3.30.300.110">
    <property type="entry name" value="Met-10+ protein-like domains"/>
    <property type="match status" value="1"/>
</dbReference>
<dbReference type="Proteomes" id="UP000732619">
    <property type="component" value="Unassembled WGS sequence"/>
</dbReference>
<gene>
    <name evidence="11" type="ORF">E7Z75_00825</name>
</gene>
<dbReference type="FunFam" id="3.30.300.110:FF:000001">
    <property type="entry name" value="tRNA (guanine(37)-N1)-methyltransferase"/>
    <property type="match status" value="1"/>
</dbReference>
<dbReference type="GO" id="GO:0002939">
    <property type="term" value="P:tRNA N1-guanine methylation"/>
    <property type="evidence" value="ECO:0007669"/>
    <property type="project" value="TreeGrafter"/>
</dbReference>
<keyword evidence="3 11" id="KW-0489">Methyltransferase</keyword>
<evidence type="ECO:0000259" key="10">
    <source>
        <dbReference type="PROSITE" id="PS51684"/>
    </source>
</evidence>
<accession>A0A8T3VKE5</accession>
<dbReference type="InterPro" id="IPR029063">
    <property type="entry name" value="SAM-dependent_MTases_sf"/>
</dbReference>
<evidence type="ECO:0000256" key="9">
    <source>
        <dbReference type="ARBA" id="ARBA00047783"/>
    </source>
</evidence>
<dbReference type="Pfam" id="PF25133">
    <property type="entry name" value="TYW2_N_2"/>
    <property type="match status" value="1"/>
</dbReference>
<dbReference type="EMBL" id="SUTG01000002">
    <property type="protein sequence ID" value="MBE6511682.1"/>
    <property type="molecule type" value="Genomic_DNA"/>
</dbReference>
<dbReference type="AlphaFoldDB" id="A0A8T3VKE5"/>
<evidence type="ECO:0000256" key="4">
    <source>
        <dbReference type="ARBA" id="ARBA00022679"/>
    </source>
</evidence>
<evidence type="ECO:0000256" key="6">
    <source>
        <dbReference type="ARBA" id="ARBA00022694"/>
    </source>
</evidence>
<dbReference type="InterPro" id="IPR030382">
    <property type="entry name" value="MeTrfase_TRM5/TYW2"/>
</dbReference>
<organism evidence="11 12">
    <name type="scientific">Methanobrevibacter olleyae</name>
    <dbReference type="NCBI Taxonomy" id="294671"/>
    <lineage>
        <taxon>Archaea</taxon>
        <taxon>Methanobacteriati</taxon>
        <taxon>Methanobacteriota</taxon>
        <taxon>Methanomada group</taxon>
        <taxon>Methanobacteria</taxon>
        <taxon>Methanobacteriales</taxon>
        <taxon>Methanobacteriaceae</taxon>
        <taxon>Methanobrevibacter</taxon>
    </lineage>
</organism>
<proteinExistence type="predicted"/>
<evidence type="ECO:0000256" key="2">
    <source>
        <dbReference type="ARBA" id="ARBA00022490"/>
    </source>
</evidence>
<comment type="catalytic activity">
    <reaction evidence="9">
        <text>guanosine(37) in tRNA + S-adenosyl-L-methionine = N(1)-methylguanosine(37) in tRNA + S-adenosyl-L-homocysteine + H(+)</text>
        <dbReference type="Rhea" id="RHEA:36899"/>
        <dbReference type="Rhea" id="RHEA-COMP:10145"/>
        <dbReference type="Rhea" id="RHEA-COMP:10147"/>
        <dbReference type="ChEBI" id="CHEBI:15378"/>
        <dbReference type="ChEBI" id="CHEBI:57856"/>
        <dbReference type="ChEBI" id="CHEBI:59789"/>
        <dbReference type="ChEBI" id="CHEBI:73542"/>
        <dbReference type="ChEBI" id="CHEBI:74269"/>
        <dbReference type="EC" id="2.1.1.228"/>
    </reaction>
</comment>
<feature type="domain" description="SAM-dependent methyltransferase TRM5/TYW2-type" evidence="10">
    <location>
        <begin position="111"/>
        <end position="363"/>
    </location>
</feature>
<sequence length="366" mass="41570">MLTLKIPVQNIEATRQIVLNHKIIDFDYKIKVENGFGHIPIKEGTDEELLSKVMEECKEEIIKQNDNYTIEIIDLSQDEDLETVKRFPRSITELLKDKLSEEEIEELKKSFDIIGDVVIVEIPEDLEAHKKEIGQATLQFTKRKTVYMKKSAVKGVTRVRELELIAGEDNPITIHKEHGTRLKLDVKKVYFSPRLATERKRVQEATQDGEEILDMFAGIGPFPIVIAHEKNVNITAVDINEYAIKYLNENIKLNKLAPNAHITAICGDTNEVALNELKGKKFDRLIMNLPGLAPEFLDLAVSLCKEGGVIHYYEFSDGFSQGIKRAQIACEKQNKEVEILNTRKVKSSSPGMWHVAIDCKVSENNS</sequence>
<dbReference type="CDD" id="cd02440">
    <property type="entry name" value="AdoMet_MTases"/>
    <property type="match status" value="1"/>
</dbReference>
<comment type="caution">
    <text evidence="11">The sequence shown here is derived from an EMBL/GenBank/DDBJ whole genome shotgun (WGS) entry which is preliminary data.</text>
</comment>